<name>A0A4Y9QSI3_9MICO</name>
<dbReference type="InterPro" id="IPR020568">
    <property type="entry name" value="Ribosomal_Su5_D2-typ_SF"/>
</dbReference>
<evidence type="ECO:0000256" key="2">
    <source>
        <dbReference type="SAM" id="Phobius"/>
    </source>
</evidence>
<dbReference type="Pfam" id="PF05362">
    <property type="entry name" value="Lon_C"/>
    <property type="match status" value="1"/>
</dbReference>
<dbReference type="Gene3D" id="3.30.230.10">
    <property type="match status" value="1"/>
</dbReference>
<organism evidence="4 5">
    <name type="scientific">Orlajensenia leifsoniae</name>
    <dbReference type="NCBI Taxonomy" id="2561933"/>
    <lineage>
        <taxon>Bacteria</taxon>
        <taxon>Bacillati</taxon>
        <taxon>Actinomycetota</taxon>
        <taxon>Actinomycetes</taxon>
        <taxon>Micrococcales</taxon>
        <taxon>Microbacteriaceae</taxon>
        <taxon>Orlajensenia</taxon>
    </lineage>
</organism>
<keyword evidence="2" id="KW-0812">Transmembrane</keyword>
<dbReference type="GO" id="GO:0004252">
    <property type="term" value="F:serine-type endopeptidase activity"/>
    <property type="evidence" value="ECO:0007669"/>
    <property type="project" value="InterPro"/>
</dbReference>
<dbReference type="InterPro" id="IPR014721">
    <property type="entry name" value="Ribsml_uS5_D2-typ_fold_subgr"/>
</dbReference>
<dbReference type="SUPFAM" id="SSF54211">
    <property type="entry name" value="Ribosomal protein S5 domain 2-like"/>
    <property type="match status" value="1"/>
</dbReference>
<keyword evidence="2" id="KW-0472">Membrane</keyword>
<feature type="region of interest" description="Disordered" evidence="1">
    <location>
        <begin position="1"/>
        <end position="44"/>
    </location>
</feature>
<dbReference type="SUPFAM" id="SSF50156">
    <property type="entry name" value="PDZ domain-like"/>
    <property type="match status" value="1"/>
</dbReference>
<accession>A0A4Y9QSI3</accession>
<feature type="transmembrane region" description="Helical" evidence="2">
    <location>
        <begin position="49"/>
        <end position="71"/>
    </location>
</feature>
<dbReference type="GO" id="GO:0004176">
    <property type="term" value="F:ATP-dependent peptidase activity"/>
    <property type="evidence" value="ECO:0007669"/>
    <property type="project" value="InterPro"/>
</dbReference>
<dbReference type="Proteomes" id="UP000298127">
    <property type="component" value="Unassembled WGS sequence"/>
</dbReference>
<reference evidence="4 5" key="1">
    <citation type="journal article" date="2018" name="J. Microbiol.">
        <title>Leifsonia flava sp. nov., a novel actinobacterium isolated from the rhizosphere of Aquilegia viridiflora.</title>
        <authorList>
            <person name="Cai Y."/>
            <person name="Tao W.Z."/>
            <person name="Ma Y.J."/>
            <person name="Cheng J."/>
            <person name="Zhang M.Y."/>
            <person name="Zhang Y.X."/>
        </authorList>
    </citation>
    <scope>NUCLEOTIDE SEQUENCE [LARGE SCALE GENOMIC DNA]</scope>
    <source>
        <strain evidence="4 5">SYP-B2174</strain>
    </source>
</reference>
<protein>
    <submittedName>
        <fullName evidence="4">PDZ domain-containing protein</fullName>
    </submittedName>
</protein>
<dbReference type="GO" id="GO:0006508">
    <property type="term" value="P:proteolysis"/>
    <property type="evidence" value="ECO:0007669"/>
    <property type="project" value="InterPro"/>
</dbReference>
<keyword evidence="5" id="KW-1185">Reference proteome</keyword>
<dbReference type="AlphaFoldDB" id="A0A4Y9QSI3"/>
<dbReference type="InterPro" id="IPR008269">
    <property type="entry name" value="Lon_proteolytic"/>
</dbReference>
<proteinExistence type="predicted"/>
<evidence type="ECO:0000313" key="4">
    <source>
        <dbReference type="EMBL" id="TFV94848.1"/>
    </source>
</evidence>
<dbReference type="PROSITE" id="PS50106">
    <property type="entry name" value="PDZ"/>
    <property type="match status" value="1"/>
</dbReference>
<dbReference type="InterPro" id="IPR001478">
    <property type="entry name" value="PDZ"/>
</dbReference>
<evidence type="ECO:0000256" key="1">
    <source>
        <dbReference type="SAM" id="MobiDB-lite"/>
    </source>
</evidence>
<evidence type="ECO:0000259" key="3">
    <source>
        <dbReference type="PROSITE" id="PS50106"/>
    </source>
</evidence>
<evidence type="ECO:0000313" key="5">
    <source>
        <dbReference type="Proteomes" id="UP000298127"/>
    </source>
</evidence>
<dbReference type="EMBL" id="SPQZ01000009">
    <property type="protein sequence ID" value="TFV94848.1"/>
    <property type="molecule type" value="Genomic_DNA"/>
</dbReference>
<dbReference type="InterPro" id="IPR036034">
    <property type="entry name" value="PDZ_sf"/>
</dbReference>
<keyword evidence="2" id="KW-1133">Transmembrane helix</keyword>
<dbReference type="Pfam" id="PF13180">
    <property type="entry name" value="PDZ_2"/>
    <property type="match status" value="1"/>
</dbReference>
<sequence>MRPQAGLGVRPSRTARARGRTDEGNPLSLFTDAATDDGARPPRRTRPGWIILGVALVAIIVLGAMPAPYVIDLPGPVYNTLGTAEHDGEQVPLISIPDEKTYETEGSLDLLTVSQKGNREQQPGWFEVATSWFDPTRAVLPIDAVFPEDVSDDQIQQQSQAAMVDSQQDAIAAALVELGYDFPREVTVAGITEKSPAEGVLEEGDIITALNGAEVHDTQALRDAVADNGTDKPATVDYERDGVAASAEITPIDADGTALIGVGVRMNYEFPFDVDIQLDNVGGPSAGQMFALGIIDKLTPGLLNGGENVAGTGTIDSAGTIGAIGGIRQKLYGAKDAGADWFLAPASNCTEVVGHVPDGLTVFSVKTLDDSMTVLDTIANGGDTSALPSCSSAS</sequence>
<dbReference type="Gene3D" id="2.30.42.10">
    <property type="match status" value="1"/>
</dbReference>
<comment type="caution">
    <text evidence="4">The sequence shown here is derived from an EMBL/GenBank/DDBJ whole genome shotgun (WGS) entry which is preliminary data.</text>
</comment>
<gene>
    <name evidence="4" type="ORF">E4M00_16955</name>
</gene>
<feature type="domain" description="PDZ" evidence="3">
    <location>
        <begin position="163"/>
        <end position="215"/>
    </location>
</feature>